<sequence>MSESGQFRDKFALHLAVELLGHDKVIKYLDGKDKQVPLYWRSKLMVSDPLKILRHFGEDMDCIRGRVLFFDVTFEFVKKQEQEQQEGKSSINCDDPPWRAQQPTSSCVILAALGFFLLLPNTIQEFSCGEEKDLGIGGGSYISTRPLDYSQLMSHVDSLQLDPQSVTAEALARSMAGELLRQGPPCTDNKVEKMDRTGQLTAKYVESSKANEENGDLKNSGNLVPKACDSLHSLPKKFDLRVDIPYKSIGNVNGTLLLHSSGDGTVTKYDKNALRFLYWDLSTNANHCHPLQKSDEPAVTAARQVVEDAFNRWRTQIIPNTVSGGDCATDKIKNNIRNLQINLTGDNISQPTTVNSSHTGNNSNKKKRKVFRGASILPSARRKRNRGLVYDKNRG</sequence>
<dbReference type="EMBL" id="CAACVS010000070">
    <property type="protein sequence ID" value="VEU35851.1"/>
    <property type="molecule type" value="Genomic_DNA"/>
</dbReference>
<accession>A0A448Z1D0</accession>
<name>A0A448Z1D0_9STRA</name>
<evidence type="ECO:0000256" key="1">
    <source>
        <dbReference type="SAM" id="MobiDB-lite"/>
    </source>
</evidence>
<gene>
    <name evidence="2" type="ORF">PSNMU_V1.4_AUG-EV-PASAV3_0026240</name>
</gene>
<dbReference type="AlphaFoldDB" id="A0A448Z1D0"/>
<evidence type="ECO:0000313" key="2">
    <source>
        <dbReference type="EMBL" id="VEU35851.1"/>
    </source>
</evidence>
<evidence type="ECO:0000313" key="3">
    <source>
        <dbReference type="Proteomes" id="UP000291116"/>
    </source>
</evidence>
<dbReference type="Proteomes" id="UP000291116">
    <property type="component" value="Unassembled WGS sequence"/>
</dbReference>
<feature type="compositionally biased region" description="Polar residues" evidence="1">
    <location>
        <begin position="347"/>
        <end position="363"/>
    </location>
</feature>
<organism evidence="2 3">
    <name type="scientific">Pseudo-nitzschia multistriata</name>
    <dbReference type="NCBI Taxonomy" id="183589"/>
    <lineage>
        <taxon>Eukaryota</taxon>
        <taxon>Sar</taxon>
        <taxon>Stramenopiles</taxon>
        <taxon>Ochrophyta</taxon>
        <taxon>Bacillariophyta</taxon>
        <taxon>Bacillariophyceae</taxon>
        <taxon>Bacillariophycidae</taxon>
        <taxon>Bacillariales</taxon>
        <taxon>Bacillariaceae</taxon>
        <taxon>Pseudo-nitzschia</taxon>
    </lineage>
</organism>
<proteinExistence type="predicted"/>
<feature type="region of interest" description="Disordered" evidence="1">
    <location>
        <begin position="347"/>
        <end position="370"/>
    </location>
</feature>
<dbReference type="OrthoDB" id="55876at2759"/>
<reference evidence="2 3" key="1">
    <citation type="submission" date="2019-01" db="EMBL/GenBank/DDBJ databases">
        <authorList>
            <person name="Ferrante I. M."/>
        </authorList>
    </citation>
    <scope>NUCLEOTIDE SEQUENCE [LARGE SCALE GENOMIC DNA]</scope>
    <source>
        <strain evidence="2 3">B856</strain>
    </source>
</reference>
<keyword evidence="3" id="KW-1185">Reference proteome</keyword>
<protein>
    <submittedName>
        <fullName evidence="2">Uncharacterized protein</fullName>
    </submittedName>
</protein>